<reference evidence="2" key="1">
    <citation type="submission" date="2022-10" db="EMBL/GenBank/DDBJ databases">
        <title>Determination and structural analysis of whole genome sequence of Sarocladium strictum F4-1.</title>
        <authorList>
            <person name="Hu L."/>
            <person name="Jiang Y."/>
        </authorList>
    </citation>
    <scope>NUCLEOTIDE SEQUENCE</scope>
    <source>
        <strain evidence="2">F4-1</strain>
    </source>
</reference>
<accession>A0AA39GIC5</accession>
<feature type="region of interest" description="Disordered" evidence="1">
    <location>
        <begin position="180"/>
        <end position="435"/>
    </location>
</feature>
<evidence type="ECO:0000313" key="3">
    <source>
        <dbReference type="Proteomes" id="UP001175261"/>
    </source>
</evidence>
<organism evidence="2 3">
    <name type="scientific">Sarocladium strictum</name>
    <name type="common">Black bundle disease fungus</name>
    <name type="synonym">Acremonium strictum</name>
    <dbReference type="NCBI Taxonomy" id="5046"/>
    <lineage>
        <taxon>Eukaryota</taxon>
        <taxon>Fungi</taxon>
        <taxon>Dikarya</taxon>
        <taxon>Ascomycota</taxon>
        <taxon>Pezizomycotina</taxon>
        <taxon>Sordariomycetes</taxon>
        <taxon>Hypocreomycetidae</taxon>
        <taxon>Hypocreales</taxon>
        <taxon>Sarocladiaceae</taxon>
        <taxon>Sarocladium</taxon>
    </lineage>
</organism>
<feature type="compositionally biased region" description="Low complexity" evidence="1">
    <location>
        <begin position="277"/>
        <end position="288"/>
    </location>
</feature>
<feature type="compositionally biased region" description="Basic residues" evidence="1">
    <location>
        <begin position="253"/>
        <end position="263"/>
    </location>
</feature>
<evidence type="ECO:0000313" key="2">
    <source>
        <dbReference type="EMBL" id="KAK0387464.1"/>
    </source>
</evidence>
<feature type="compositionally biased region" description="Basic and acidic residues" evidence="1">
    <location>
        <begin position="210"/>
        <end position="228"/>
    </location>
</feature>
<comment type="caution">
    <text evidence="2">The sequence shown here is derived from an EMBL/GenBank/DDBJ whole genome shotgun (WGS) entry which is preliminary data.</text>
</comment>
<dbReference type="EMBL" id="JAPDFR010000004">
    <property type="protein sequence ID" value="KAK0387464.1"/>
    <property type="molecule type" value="Genomic_DNA"/>
</dbReference>
<feature type="compositionally biased region" description="Basic and acidic residues" evidence="1">
    <location>
        <begin position="264"/>
        <end position="276"/>
    </location>
</feature>
<evidence type="ECO:0000256" key="1">
    <source>
        <dbReference type="SAM" id="MobiDB-lite"/>
    </source>
</evidence>
<feature type="compositionally biased region" description="Low complexity" evidence="1">
    <location>
        <begin position="234"/>
        <end position="244"/>
    </location>
</feature>
<dbReference type="AlphaFoldDB" id="A0AA39GIC5"/>
<gene>
    <name evidence="2" type="ORF">NLU13_5776</name>
</gene>
<feature type="compositionally biased region" description="Basic and acidic residues" evidence="1">
    <location>
        <begin position="349"/>
        <end position="360"/>
    </location>
</feature>
<name>A0AA39GIC5_SARSR</name>
<sequence length="582" mass="64449">MPRSKACGQQPNTASSSANVNPGLVTFEILQCRPKGPPPILPDIRAELEVLCNHQYRLNRIVGETFKAWWKEHGQKIPQDHLAKFPIELGRAVLDPTDQPRIAGHPLVKGRKPQDCTVSTIVILRCMFPEANVKRTLFAKEYMKRFVMVPWLPDCTWACSEFIKLWSCPLKGKGFQDAAVESQGSGKRRFGLRRNGTETTADGQKPKRVKREEHESTRLKETCLEQSKRPHGLPSPKSSSPAASKRSDSMPARKPRYRTKKIVRSIEKVTDRDKPPSDSCSSSTSSTDSSDDSASDSSGGNNRASGRGAKSQKDHKSAKGSKKKTPVAVDSTSESGSDSSSEYDSDPEECAKSPKGHKENACNNTQTSKDGDKDGHTSSSPGSSLADSGIPTVPLRRFSKETGVTAGSLPLEKTEEKPQVLPEPSGTRATPQESKKAISQAVVILQEAQRVRDEASELHRRTREMLEEVVAAKITAAECQHELKVLEDSVKTKLAEVDKRDEALDQWLVDNNKAIRKWSEGRFSKLQDVLKADIRAVRRDHNKLMVGSLRLWNTSVCEGIEQAMSKIKETIGWEQSHPRSEE</sequence>
<feature type="compositionally biased region" description="Low complexity" evidence="1">
    <location>
        <begin position="378"/>
        <end position="388"/>
    </location>
</feature>
<keyword evidence="3" id="KW-1185">Reference proteome</keyword>
<proteinExistence type="predicted"/>
<feature type="compositionally biased region" description="Low complexity" evidence="1">
    <location>
        <begin position="330"/>
        <end position="340"/>
    </location>
</feature>
<protein>
    <submittedName>
        <fullName evidence="2">Uncharacterized protein</fullName>
    </submittedName>
</protein>
<dbReference type="Proteomes" id="UP001175261">
    <property type="component" value="Unassembled WGS sequence"/>
</dbReference>